<keyword evidence="3" id="KW-1185">Reference proteome</keyword>
<dbReference type="Proteomes" id="UP000749311">
    <property type="component" value="Unassembled WGS sequence"/>
</dbReference>
<accession>A0ABX0SGD2</accession>
<organism evidence="2 3">
    <name type="scientific">Brooklawnia cerclae</name>
    <dbReference type="NCBI Taxonomy" id="349934"/>
    <lineage>
        <taxon>Bacteria</taxon>
        <taxon>Bacillati</taxon>
        <taxon>Actinomycetota</taxon>
        <taxon>Actinomycetes</taxon>
        <taxon>Propionibacteriales</taxon>
        <taxon>Propionibacteriaceae</taxon>
        <taxon>Brooklawnia</taxon>
    </lineage>
</organism>
<feature type="domain" description="DUF4097" evidence="1">
    <location>
        <begin position="57"/>
        <end position="260"/>
    </location>
</feature>
<dbReference type="Pfam" id="PF13349">
    <property type="entry name" value="DUF4097"/>
    <property type="match status" value="1"/>
</dbReference>
<gene>
    <name evidence="2" type="ORF">FB473_002044</name>
</gene>
<comment type="caution">
    <text evidence="2">The sequence shown here is derived from an EMBL/GenBank/DDBJ whole genome shotgun (WGS) entry which is preliminary data.</text>
</comment>
<evidence type="ECO:0000313" key="2">
    <source>
        <dbReference type="EMBL" id="NIH57399.1"/>
    </source>
</evidence>
<evidence type="ECO:0000259" key="1">
    <source>
        <dbReference type="Pfam" id="PF13349"/>
    </source>
</evidence>
<evidence type="ECO:0000313" key="3">
    <source>
        <dbReference type="Proteomes" id="UP000749311"/>
    </source>
</evidence>
<reference evidence="2 3" key="1">
    <citation type="submission" date="2020-02" db="EMBL/GenBank/DDBJ databases">
        <title>Sequencing the genomes of 1000 actinobacteria strains.</title>
        <authorList>
            <person name="Klenk H.-P."/>
        </authorList>
    </citation>
    <scope>NUCLEOTIDE SEQUENCE [LARGE SCALE GENOMIC DNA]</scope>
    <source>
        <strain evidence="2 3">DSM 19609</strain>
    </source>
</reference>
<dbReference type="InterPro" id="IPR025164">
    <property type="entry name" value="Toastrack_DUF4097"/>
</dbReference>
<dbReference type="PANTHER" id="PTHR34094:SF1">
    <property type="entry name" value="PROTEIN FAM185A"/>
    <property type="match status" value="1"/>
</dbReference>
<proteinExistence type="predicted"/>
<dbReference type="RefSeq" id="WP_167167053.1">
    <property type="nucleotide sequence ID" value="NZ_BAAAOO010000013.1"/>
</dbReference>
<dbReference type="EMBL" id="JAAMOZ010000001">
    <property type="protein sequence ID" value="NIH57399.1"/>
    <property type="molecule type" value="Genomic_DNA"/>
</dbReference>
<name>A0ABX0SGD2_9ACTN</name>
<protein>
    <submittedName>
        <fullName evidence="2">DUF4097 and DUF4098 domain-containing protein YvlB</fullName>
    </submittedName>
</protein>
<dbReference type="PANTHER" id="PTHR34094">
    <property type="match status" value="1"/>
</dbReference>
<sequence>MPDYTFDTPQPIDIAIDSRLGDIFVDLTAGAVTTASVEPADRSDAAAQLAREATVSLVGGMLTVSVPRRRPSLWSLRPSSTVTVRVEAPAGSRIDVAGSYGDIQVDGSAASIRVRSSAGDVVLGDARDVDVLTSHGDVTIAHLDGRADVVTSNGDTRIESVGGSVAVKSGNGSITCGRLAGELRATTAHGDIRLRSVRGSAVAATSAGDISIDRAEAGVIEATTRLGDLTFGVPSSTSVWVDLRSSVGEVANQLPPVDQAQMVDKVELRGSTAFGDICVRSAR</sequence>